<proteinExistence type="predicted"/>
<accession>A0A2N9HCR7</accession>
<name>A0A2N9HCR7_FAGSY</name>
<feature type="region of interest" description="Disordered" evidence="1">
    <location>
        <begin position="84"/>
        <end position="103"/>
    </location>
</feature>
<evidence type="ECO:0000313" key="2">
    <source>
        <dbReference type="EMBL" id="SPD12147.1"/>
    </source>
</evidence>
<feature type="region of interest" description="Disordered" evidence="1">
    <location>
        <begin position="132"/>
        <end position="151"/>
    </location>
</feature>
<dbReference type="EMBL" id="OIVN01003563">
    <property type="protein sequence ID" value="SPD12147.1"/>
    <property type="molecule type" value="Genomic_DNA"/>
</dbReference>
<protein>
    <submittedName>
        <fullName evidence="2">Uncharacterized protein</fullName>
    </submittedName>
</protein>
<organism evidence="2">
    <name type="scientific">Fagus sylvatica</name>
    <name type="common">Beechnut</name>
    <dbReference type="NCBI Taxonomy" id="28930"/>
    <lineage>
        <taxon>Eukaryota</taxon>
        <taxon>Viridiplantae</taxon>
        <taxon>Streptophyta</taxon>
        <taxon>Embryophyta</taxon>
        <taxon>Tracheophyta</taxon>
        <taxon>Spermatophyta</taxon>
        <taxon>Magnoliopsida</taxon>
        <taxon>eudicotyledons</taxon>
        <taxon>Gunneridae</taxon>
        <taxon>Pentapetalae</taxon>
        <taxon>rosids</taxon>
        <taxon>fabids</taxon>
        <taxon>Fagales</taxon>
        <taxon>Fagaceae</taxon>
        <taxon>Fagus</taxon>
    </lineage>
</organism>
<dbReference type="AlphaFoldDB" id="A0A2N9HCR7"/>
<sequence length="151" mass="16670">MSVDARVVLLVEDDKTMYTMATSVSTKRWTLTLPKFDKPFGVRFHFERFLGTDVGWMFTRLAFTRALTGADDHAHLVLPKEVKRPCIGSPPEGSQKGIGSPGKHLHASLDLHGCGGRKVDSRVPCPRYKGFVVEPVPAQPPPESGFDPKVQ</sequence>
<gene>
    <name evidence="2" type="ORF">FSB_LOCUS40029</name>
</gene>
<evidence type="ECO:0000256" key="1">
    <source>
        <dbReference type="SAM" id="MobiDB-lite"/>
    </source>
</evidence>
<reference evidence="2" key="1">
    <citation type="submission" date="2018-02" db="EMBL/GenBank/DDBJ databases">
        <authorList>
            <person name="Cohen D.B."/>
            <person name="Kent A.D."/>
        </authorList>
    </citation>
    <scope>NUCLEOTIDE SEQUENCE</scope>
</reference>